<sequence>MTSDTATAGVRTEDLTATAEPPGPRLPLAVQTFLFGSHRQRWMPRLRRRYGDVVRLRIFPERQVVQLADVDHIRAVFSGSPEIFHAGEGNVILKPAMGPHSVLLTDEDVHLRARKLLMPAFNGAALRGYRDMITELAEREVDRWRPGTPFSSHVRMQAVTLEIILRVVFGVAEGPRLEELRTLLRRIVDVGPVDILGWHNPNLQKYGPWKRYARAQRRVDELLYAEIAERRRADDVGSRQDVLSRLLTVGDDEDRLTDPELRDQLITLLLAGHETTATALAWALHELARDPAQLAEATRAADERDEKYLEAVAKEAMRLHPVISEVARKLTRDIEIGGYRIPAGHTVMPSIALVQGDPAHHPDPQAFRPRRFLDGGPPTGTWFPFGGGVRRCLGAGFSQLESTLVLQAVLSRFHVAPDRARRESPKARNITMVPSRGARIVVTRR</sequence>
<keyword evidence="3" id="KW-0408">Iron</keyword>
<comment type="caution">
    <text evidence="5">The sequence shown here is derived from an EMBL/GenBank/DDBJ whole genome shotgun (WGS) entry which is preliminary data.</text>
</comment>
<dbReference type="Gene3D" id="1.10.630.10">
    <property type="entry name" value="Cytochrome P450"/>
    <property type="match status" value="1"/>
</dbReference>
<dbReference type="PANTHER" id="PTHR24305">
    <property type="entry name" value="CYTOCHROME P450"/>
    <property type="match status" value="1"/>
</dbReference>
<dbReference type="PRINTS" id="PR00385">
    <property type="entry name" value="P450"/>
</dbReference>
<reference evidence="6" key="1">
    <citation type="journal article" date="2019" name="Int. J. Syst. Evol. Microbiol.">
        <title>The Global Catalogue of Microorganisms (GCM) 10K type strain sequencing project: providing services to taxonomists for standard genome sequencing and annotation.</title>
        <authorList>
            <consortium name="The Broad Institute Genomics Platform"/>
            <consortium name="The Broad Institute Genome Sequencing Center for Infectious Disease"/>
            <person name="Wu L."/>
            <person name="Ma J."/>
        </authorList>
    </citation>
    <scope>NUCLEOTIDE SEQUENCE [LARGE SCALE GENOMIC DNA]</scope>
    <source>
        <strain evidence="6">IBRC-M 10906</strain>
    </source>
</reference>
<keyword evidence="6" id="KW-1185">Reference proteome</keyword>
<dbReference type="InterPro" id="IPR002401">
    <property type="entry name" value="Cyt_P450_E_grp-I"/>
</dbReference>
<organism evidence="5 6">
    <name type="scientific">Prauserella oleivorans</name>
    <dbReference type="NCBI Taxonomy" id="1478153"/>
    <lineage>
        <taxon>Bacteria</taxon>
        <taxon>Bacillati</taxon>
        <taxon>Actinomycetota</taxon>
        <taxon>Actinomycetes</taxon>
        <taxon>Pseudonocardiales</taxon>
        <taxon>Pseudonocardiaceae</taxon>
        <taxon>Prauserella</taxon>
    </lineage>
</organism>
<dbReference type="CDD" id="cd11053">
    <property type="entry name" value="CYP110-like"/>
    <property type="match status" value="1"/>
</dbReference>
<dbReference type="InterPro" id="IPR001128">
    <property type="entry name" value="Cyt_P450"/>
</dbReference>
<feature type="region of interest" description="Disordered" evidence="4">
    <location>
        <begin position="1"/>
        <end position="24"/>
    </location>
</feature>
<keyword evidence="3" id="KW-0503">Monooxygenase</keyword>
<dbReference type="PROSITE" id="PS00086">
    <property type="entry name" value="CYTOCHROME_P450"/>
    <property type="match status" value="1"/>
</dbReference>
<comment type="cofactor">
    <cofactor evidence="1">
        <name>heme</name>
        <dbReference type="ChEBI" id="CHEBI:30413"/>
    </cofactor>
</comment>
<keyword evidence="3" id="KW-0479">Metal-binding</keyword>
<dbReference type="InterPro" id="IPR017972">
    <property type="entry name" value="Cyt_P450_CS"/>
</dbReference>
<protein>
    <submittedName>
        <fullName evidence="5">Cytochrome P450</fullName>
    </submittedName>
</protein>
<dbReference type="PRINTS" id="PR00463">
    <property type="entry name" value="EP450I"/>
</dbReference>
<name>A0ABW5WBU6_9PSEU</name>
<dbReference type="Pfam" id="PF00067">
    <property type="entry name" value="p450"/>
    <property type="match status" value="1"/>
</dbReference>
<evidence type="ECO:0000256" key="1">
    <source>
        <dbReference type="ARBA" id="ARBA00001971"/>
    </source>
</evidence>
<evidence type="ECO:0000313" key="5">
    <source>
        <dbReference type="EMBL" id="MFD2801015.1"/>
    </source>
</evidence>
<dbReference type="EMBL" id="JBHUOF010000021">
    <property type="protein sequence ID" value="MFD2801015.1"/>
    <property type="molecule type" value="Genomic_DNA"/>
</dbReference>
<proteinExistence type="inferred from homology"/>
<keyword evidence="3" id="KW-0560">Oxidoreductase</keyword>
<dbReference type="RefSeq" id="WP_377390989.1">
    <property type="nucleotide sequence ID" value="NZ_JBHSAN010000024.1"/>
</dbReference>
<evidence type="ECO:0000256" key="2">
    <source>
        <dbReference type="ARBA" id="ARBA00010617"/>
    </source>
</evidence>
<evidence type="ECO:0000313" key="6">
    <source>
        <dbReference type="Proteomes" id="UP001597478"/>
    </source>
</evidence>
<evidence type="ECO:0000256" key="4">
    <source>
        <dbReference type="SAM" id="MobiDB-lite"/>
    </source>
</evidence>
<dbReference type="InterPro" id="IPR050121">
    <property type="entry name" value="Cytochrome_P450_monoxygenase"/>
</dbReference>
<keyword evidence="3" id="KW-0349">Heme</keyword>
<gene>
    <name evidence="5" type="ORF">ACFS2C_16610</name>
</gene>
<dbReference type="PANTHER" id="PTHR24305:SF166">
    <property type="entry name" value="CYTOCHROME P450 12A4, MITOCHONDRIAL-RELATED"/>
    <property type="match status" value="1"/>
</dbReference>
<dbReference type="SUPFAM" id="SSF48264">
    <property type="entry name" value="Cytochrome P450"/>
    <property type="match status" value="1"/>
</dbReference>
<dbReference type="InterPro" id="IPR036396">
    <property type="entry name" value="Cyt_P450_sf"/>
</dbReference>
<accession>A0ABW5WBU6</accession>
<evidence type="ECO:0000256" key="3">
    <source>
        <dbReference type="RuleBase" id="RU000461"/>
    </source>
</evidence>
<comment type="similarity">
    <text evidence="2 3">Belongs to the cytochrome P450 family.</text>
</comment>
<dbReference type="Proteomes" id="UP001597478">
    <property type="component" value="Unassembled WGS sequence"/>
</dbReference>